<dbReference type="SMART" id="SM00240">
    <property type="entry name" value="FHA"/>
    <property type="match status" value="1"/>
</dbReference>
<dbReference type="FunFam" id="3.30.70.270:FF:000001">
    <property type="entry name" value="Diguanylate cyclase domain protein"/>
    <property type="match status" value="1"/>
</dbReference>
<evidence type="ECO:0000313" key="6">
    <source>
        <dbReference type="EMBL" id="ADV60687.1"/>
    </source>
</evidence>
<dbReference type="NCBIfam" id="TIGR00254">
    <property type="entry name" value="GGDEF"/>
    <property type="match status" value="1"/>
</dbReference>
<dbReference type="InterPro" id="IPR043128">
    <property type="entry name" value="Rev_trsase/Diguanyl_cyclase"/>
</dbReference>
<accession>E8R5E6</accession>
<dbReference type="Gene3D" id="3.30.70.270">
    <property type="match status" value="1"/>
</dbReference>
<dbReference type="HOGENOM" id="CLU_640577_0_0_0"/>
<dbReference type="InParanoid" id="E8R5E6"/>
<dbReference type="EMBL" id="CP002353">
    <property type="protein sequence ID" value="ADV60687.1"/>
    <property type="molecule type" value="Genomic_DNA"/>
</dbReference>
<proteinExistence type="predicted"/>
<feature type="region of interest" description="Disordered" evidence="3">
    <location>
        <begin position="367"/>
        <end position="402"/>
    </location>
</feature>
<dbReference type="EC" id="2.7.7.65" evidence="1"/>
<evidence type="ECO:0000313" key="7">
    <source>
        <dbReference type="Proteomes" id="UP000008631"/>
    </source>
</evidence>
<sequence length="428" mass="47508">MNPSAAVDQGPFPRRDPTWVVKLGASRDEDGNVSLQYSGHTTPVLIAQPAKNRAETAPCLIVYDGALAGAIHKLSQLRTQVGRSAYSDLRFLERTVSRRHALLEINPLGQVVLTDLGSTAGTFVNGLRLPAHRSRLLTPGDQIRFGEQVVVCFNQLDPLEEEAYRERFRRAVSDPLTGLYNRLYFLEEIYHWVERHPRRSSGLALLLIDLDHFKNVNDEHGHAVGDRVLRLVAEVLERALGEEALLSRFGGEEFIAAMEVSDLDAACALANRVREEVARRPYRPFGYGGSVQLSLTLSVGVAYLPPRGDPVEPDQMIRAADLCLGQAKRRGRNRVISEREYAPARLIGLEFDTTTLMGQAITERIVPVSPPKAVPPPEQAAKPSQASESSTPRHIGSLSDSSEHWVRAFRRRMLEADQLDRPAQPSPE</sequence>
<dbReference type="PROSITE" id="PS50887">
    <property type="entry name" value="GGDEF"/>
    <property type="match status" value="1"/>
</dbReference>
<dbReference type="PANTHER" id="PTHR45138">
    <property type="entry name" value="REGULATORY COMPONENTS OF SENSORY TRANSDUCTION SYSTEM"/>
    <property type="match status" value="1"/>
</dbReference>
<dbReference type="STRING" id="575540.Isop_0090"/>
<keyword evidence="7" id="KW-1185">Reference proteome</keyword>
<evidence type="ECO:0000256" key="2">
    <source>
        <dbReference type="ARBA" id="ARBA00034247"/>
    </source>
</evidence>
<dbReference type="Pfam" id="PF00498">
    <property type="entry name" value="FHA"/>
    <property type="match status" value="1"/>
</dbReference>
<protein>
    <recommendedName>
        <fullName evidence="1">diguanylate cyclase</fullName>
        <ecNumber evidence="1">2.7.7.65</ecNumber>
    </recommendedName>
</protein>
<feature type="domain" description="GGDEF" evidence="5">
    <location>
        <begin position="201"/>
        <end position="340"/>
    </location>
</feature>
<dbReference type="InterPro" id="IPR000160">
    <property type="entry name" value="GGDEF_dom"/>
</dbReference>
<dbReference type="Pfam" id="PF00990">
    <property type="entry name" value="GGDEF"/>
    <property type="match status" value="1"/>
</dbReference>
<dbReference type="OrthoDB" id="244535at2"/>
<evidence type="ECO:0000259" key="5">
    <source>
        <dbReference type="PROSITE" id="PS50887"/>
    </source>
</evidence>
<reference key="1">
    <citation type="submission" date="2010-11" db="EMBL/GenBank/DDBJ databases">
        <title>The complete sequence of chromosome of Isophaera pallida ATCC 43644.</title>
        <authorList>
            <consortium name="US DOE Joint Genome Institute (JGI-PGF)"/>
            <person name="Lucas S."/>
            <person name="Copeland A."/>
            <person name="Lapidus A."/>
            <person name="Bruce D."/>
            <person name="Goodwin L."/>
            <person name="Pitluck S."/>
            <person name="Kyrpides N."/>
            <person name="Mavromatis K."/>
            <person name="Pagani I."/>
            <person name="Ivanova N."/>
            <person name="Saunders E."/>
            <person name="Brettin T."/>
            <person name="Detter J.C."/>
            <person name="Han C."/>
            <person name="Tapia R."/>
            <person name="Land M."/>
            <person name="Hauser L."/>
            <person name="Markowitz V."/>
            <person name="Cheng J.-F."/>
            <person name="Hugenholtz P."/>
            <person name="Woyke T."/>
            <person name="Wu D."/>
            <person name="Eisen J.A."/>
        </authorList>
    </citation>
    <scope>NUCLEOTIDE SEQUENCE</scope>
    <source>
        <strain>ATCC 43644</strain>
    </source>
</reference>
<dbReference type="InterPro" id="IPR029787">
    <property type="entry name" value="Nucleotide_cyclase"/>
</dbReference>
<dbReference type="SMART" id="SM00267">
    <property type="entry name" value="GGDEF"/>
    <property type="match status" value="1"/>
</dbReference>
<dbReference type="KEGG" id="ipa:Isop_0090"/>
<organism evidence="6 7">
    <name type="scientific">Isosphaera pallida (strain ATCC 43644 / DSM 9630 / IS1B)</name>
    <dbReference type="NCBI Taxonomy" id="575540"/>
    <lineage>
        <taxon>Bacteria</taxon>
        <taxon>Pseudomonadati</taxon>
        <taxon>Planctomycetota</taxon>
        <taxon>Planctomycetia</taxon>
        <taxon>Isosphaerales</taxon>
        <taxon>Isosphaeraceae</taxon>
        <taxon>Isosphaera</taxon>
    </lineage>
</organism>
<feature type="compositionally biased region" description="Pro residues" evidence="3">
    <location>
        <begin position="368"/>
        <end position="378"/>
    </location>
</feature>
<dbReference type="InterPro" id="IPR008984">
    <property type="entry name" value="SMAD_FHA_dom_sf"/>
</dbReference>
<name>E8R5E6_ISOPI</name>
<dbReference type="PANTHER" id="PTHR45138:SF9">
    <property type="entry name" value="DIGUANYLATE CYCLASE DGCM-RELATED"/>
    <property type="match status" value="1"/>
</dbReference>
<dbReference type="AlphaFoldDB" id="E8R5E6"/>
<comment type="catalytic activity">
    <reaction evidence="2">
        <text>2 GTP = 3',3'-c-di-GMP + 2 diphosphate</text>
        <dbReference type="Rhea" id="RHEA:24898"/>
        <dbReference type="ChEBI" id="CHEBI:33019"/>
        <dbReference type="ChEBI" id="CHEBI:37565"/>
        <dbReference type="ChEBI" id="CHEBI:58805"/>
        <dbReference type="EC" id="2.7.7.65"/>
    </reaction>
</comment>
<dbReference type="SUPFAM" id="SSF55073">
    <property type="entry name" value="Nucleotide cyclase"/>
    <property type="match status" value="1"/>
</dbReference>
<gene>
    <name evidence="6" type="ordered locus">Isop_0090</name>
</gene>
<dbReference type="FunCoup" id="E8R5E6">
    <property type="interactions" value="27"/>
</dbReference>
<dbReference type="eggNOG" id="COG3706">
    <property type="taxonomic scope" value="Bacteria"/>
</dbReference>
<dbReference type="InterPro" id="IPR050469">
    <property type="entry name" value="Diguanylate_Cyclase"/>
</dbReference>
<dbReference type="SUPFAM" id="SSF49879">
    <property type="entry name" value="SMAD/FHA domain"/>
    <property type="match status" value="1"/>
</dbReference>
<dbReference type="CDD" id="cd01949">
    <property type="entry name" value="GGDEF"/>
    <property type="match status" value="1"/>
</dbReference>
<dbReference type="Proteomes" id="UP000008631">
    <property type="component" value="Chromosome"/>
</dbReference>
<feature type="domain" description="FHA" evidence="4">
    <location>
        <begin position="79"/>
        <end position="129"/>
    </location>
</feature>
<dbReference type="GO" id="GO:0052621">
    <property type="term" value="F:diguanylate cyclase activity"/>
    <property type="evidence" value="ECO:0007669"/>
    <property type="project" value="UniProtKB-EC"/>
</dbReference>
<evidence type="ECO:0000256" key="1">
    <source>
        <dbReference type="ARBA" id="ARBA00012528"/>
    </source>
</evidence>
<evidence type="ECO:0000259" key="4">
    <source>
        <dbReference type="PROSITE" id="PS50006"/>
    </source>
</evidence>
<dbReference type="PROSITE" id="PS50006">
    <property type="entry name" value="FHA_DOMAIN"/>
    <property type="match status" value="1"/>
</dbReference>
<evidence type="ECO:0000256" key="3">
    <source>
        <dbReference type="SAM" id="MobiDB-lite"/>
    </source>
</evidence>
<dbReference type="eggNOG" id="COG1716">
    <property type="taxonomic scope" value="Bacteria"/>
</dbReference>
<dbReference type="InterPro" id="IPR000253">
    <property type="entry name" value="FHA_dom"/>
</dbReference>
<dbReference type="Gene3D" id="2.60.200.20">
    <property type="match status" value="1"/>
</dbReference>
<dbReference type="CDD" id="cd00060">
    <property type="entry name" value="FHA"/>
    <property type="match status" value="1"/>
</dbReference>
<reference evidence="6 7" key="2">
    <citation type="journal article" date="2011" name="Stand. Genomic Sci.">
        <title>Complete genome sequence of Isosphaera pallida type strain (IS1B).</title>
        <authorList>
            <consortium name="US DOE Joint Genome Institute (JGI-PGF)"/>
            <person name="Goker M."/>
            <person name="Cleland D."/>
            <person name="Saunders E."/>
            <person name="Lapidus A."/>
            <person name="Nolan M."/>
            <person name="Lucas S."/>
            <person name="Hammon N."/>
            <person name="Deshpande S."/>
            <person name="Cheng J.F."/>
            <person name="Tapia R."/>
            <person name="Han C."/>
            <person name="Goodwin L."/>
            <person name="Pitluck S."/>
            <person name="Liolios K."/>
            <person name="Pagani I."/>
            <person name="Ivanova N."/>
            <person name="Mavromatis K."/>
            <person name="Pati A."/>
            <person name="Chen A."/>
            <person name="Palaniappan K."/>
            <person name="Land M."/>
            <person name="Hauser L."/>
            <person name="Chang Y.J."/>
            <person name="Jeffries C.D."/>
            <person name="Detter J.C."/>
            <person name="Beck B."/>
            <person name="Woyke T."/>
            <person name="Bristow J."/>
            <person name="Eisen J.A."/>
            <person name="Markowitz V."/>
            <person name="Hugenholtz P."/>
            <person name="Kyrpides N.C."/>
            <person name="Klenk H.P."/>
        </authorList>
    </citation>
    <scope>NUCLEOTIDE SEQUENCE [LARGE SCALE GENOMIC DNA]</scope>
    <source>
        <strain evidence="7">ATCC 43644 / DSM 9630 / IS1B</strain>
    </source>
</reference>